<gene>
    <name evidence="1" type="ORF">C9994_00160</name>
</gene>
<evidence type="ECO:0000313" key="2">
    <source>
        <dbReference type="Proteomes" id="UP000240608"/>
    </source>
</evidence>
<organism evidence="1 2">
    <name type="scientific">Marivirga lumbricoides</name>
    <dbReference type="NCBI Taxonomy" id="1046115"/>
    <lineage>
        <taxon>Bacteria</taxon>
        <taxon>Pseudomonadati</taxon>
        <taxon>Bacteroidota</taxon>
        <taxon>Cytophagia</taxon>
        <taxon>Cytophagales</taxon>
        <taxon>Marivirgaceae</taxon>
        <taxon>Marivirga</taxon>
    </lineage>
</organism>
<sequence>MRQKLEALGDGYTETNQTFIKRRLIPVEMHINEKGQYQTFQQKIPFHVQKIVGVIIISDTPSQMVFPTRIYLGSAPDTVITPSLVYGLRNDIATGETQYFSIHVAACEKLYFAQPHTLGKPYLFLNGRTGKFKDPVTISLTDFWTGCEENYWVWESKYTGFGTVELCVKADSWNEYDDY</sequence>
<reference evidence="1 2" key="1">
    <citation type="submission" date="2018-03" db="EMBL/GenBank/DDBJ databases">
        <title>Cross-interface Injection: A General Nanoliter Liquid Handling Method Applied to Single Cells Genome Amplification Automated Nanoliter Liquid Handling Applied to Single Cell Multiple Displacement Amplification.</title>
        <authorList>
            <person name="Yun J."/>
            <person name="Xu P."/>
            <person name="Xu J."/>
            <person name="Dai X."/>
            <person name="Wang Y."/>
            <person name="Zheng X."/>
            <person name="Cao C."/>
            <person name="Yi Q."/>
            <person name="Zhu Y."/>
            <person name="Wang L."/>
            <person name="Dong Z."/>
            <person name="Huang Y."/>
            <person name="Huang L."/>
            <person name="Du W."/>
        </authorList>
    </citation>
    <scope>NUCLEOTIDE SEQUENCE [LARGE SCALE GENOMIC DNA]</scope>
    <source>
        <strain evidence="1 2">Z-D1-2</strain>
    </source>
</reference>
<proteinExistence type="predicted"/>
<dbReference type="EMBL" id="PYVU01000001">
    <property type="protein sequence ID" value="PTB98005.1"/>
    <property type="molecule type" value="Genomic_DNA"/>
</dbReference>
<accession>A0A2T4DVZ6</accession>
<dbReference type="Proteomes" id="UP000240608">
    <property type="component" value="Unassembled WGS sequence"/>
</dbReference>
<name>A0A2T4DVZ6_9BACT</name>
<evidence type="ECO:0000313" key="1">
    <source>
        <dbReference type="EMBL" id="PTB98005.1"/>
    </source>
</evidence>
<comment type="caution">
    <text evidence="1">The sequence shown here is derived from an EMBL/GenBank/DDBJ whole genome shotgun (WGS) entry which is preliminary data.</text>
</comment>
<protein>
    <submittedName>
        <fullName evidence="1">Uncharacterized protein</fullName>
    </submittedName>
</protein>
<dbReference type="AlphaFoldDB" id="A0A2T4DVZ6"/>